<feature type="compositionally biased region" description="Basic and acidic residues" evidence="1">
    <location>
        <begin position="585"/>
        <end position="596"/>
    </location>
</feature>
<feature type="compositionally biased region" description="Low complexity" evidence="1">
    <location>
        <begin position="150"/>
        <end position="161"/>
    </location>
</feature>
<feature type="compositionally biased region" description="Polar residues" evidence="1">
    <location>
        <begin position="15"/>
        <end position="32"/>
    </location>
</feature>
<evidence type="ECO:0000313" key="3">
    <source>
        <dbReference type="Proteomes" id="UP000241769"/>
    </source>
</evidence>
<dbReference type="AlphaFoldDB" id="A0A2P6NCN3"/>
<evidence type="ECO:0000256" key="1">
    <source>
        <dbReference type="SAM" id="MobiDB-lite"/>
    </source>
</evidence>
<keyword evidence="3" id="KW-1185">Reference proteome</keyword>
<gene>
    <name evidence="2" type="ORF">PROFUN_01199</name>
</gene>
<feature type="region of interest" description="Disordered" evidence="1">
    <location>
        <begin position="755"/>
        <end position="782"/>
    </location>
</feature>
<organism evidence="2 3">
    <name type="scientific">Planoprotostelium fungivorum</name>
    <dbReference type="NCBI Taxonomy" id="1890364"/>
    <lineage>
        <taxon>Eukaryota</taxon>
        <taxon>Amoebozoa</taxon>
        <taxon>Evosea</taxon>
        <taxon>Variosea</taxon>
        <taxon>Cavosteliida</taxon>
        <taxon>Cavosteliaceae</taxon>
        <taxon>Planoprotostelium</taxon>
    </lineage>
</organism>
<evidence type="ECO:0000313" key="2">
    <source>
        <dbReference type="EMBL" id="PRP81692.1"/>
    </source>
</evidence>
<feature type="region of interest" description="Disordered" evidence="1">
    <location>
        <begin position="307"/>
        <end position="342"/>
    </location>
</feature>
<feature type="region of interest" description="Disordered" evidence="1">
    <location>
        <begin position="582"/>
        <end position="701"/>
    </location>
</feature>
<dbReference type="Proteomes" id="UP000241769">
    <property type="component" value="Unassembled WGS sequence"/>
</dbReference>
<feature type="compositionally biased region" description="Basic and acidic residues" evidence="1">
    <location>
        <begin position="604"/>
        <end position="639"/>
    </location>
</feature>
<sequence>MTSKNEPNHLEGAGSTDNPSSNAIPKVSSLTPSGKADLAKGRRASALSNHPQPETLLSRLSRRNSLLNSSSSNVMPMPVVLEDAASKRKSGRFSPNHFVRRASVNFSLSKDKDEVAALEQLKAAAQRRSSMVPVSETKVIEATPPPPIKEVSSSSDESSSSDSDESVGSKLSIGVKLKQERKKRKEANNIIMKLLRQVSEYKKVIEHEKAELETVYFNKRRQWLTEAADYQNEIRTLGEENEQLKEKMDAMEDENSKRGKETINDLQTLIKELAMIEESNEIMAKQLESKDDTIRKLREQIEQNKQKIEELQGDKDRIPTPRDRSPTATTDETLSLRDDLEKEKQKTRQVSLLVSQLHLLLNDQVSDTNDHHKRLLNDIYQEKESHRSTLQLLEEERKKRDLDRQRIRELVQSQATTLHSLEQERQRRDVLTRHHYEQKNTGIHAGGEEFIKPVFRMHKRRALSEDDTALSLSLKRYSDFMMDDEVKAKEYEEDFKLLSQQIASDVIEERDSPEPTVSEMRNPRLWRSGTNPAIYIPALHRSEGDIFNRTVSESRPREPQMDLSPREVIKANMDRIVQQAGITKAAEKKEKQEKKEKKEKKRQQKQEKEKKKREAELIKREREMEARRLKDIRKTRSTEDDSLSYTSGSSGGNSREVSRKNSLLRIFKRVPSHNDVESEPTSPSTSRPPSRLGKHLSLPQTSSQIVEQVREALSADSLEEVPEEIRNTVQETTEDEPNLLSLNEAVQLKRNFGGTASAGGTLRKKRTSSFFTTTRSKSGGIH</sequence>
<proteinExistence type="predicted"/>
<feature type="region of interest" description="Disordered" evidence="1">
    <location>
        <begin position="126"/>
        <end position="170"/>
    </location>
</feature>
<feature type="region of interest" description="Disordered" evidence="1">
    <location>
        <begin position="1"/>
        <end position="79"/>
    </location>
</feature>
<reference evidence="2 3" key="1">
    <citation type="journal article" date="2018" name="Genome Biol. Evol.">
        <title>Multiple Roots of Fruiting Body Formation in Amoebozoa.</title>
        <authorList>
            <person name="Hillmann F."/>
            <person name="Forbes G."/>
            <person name="Novohradska S."/>
            <person name="Ferling I."/>
            <person name="Riege K."/>
            <person name="Groth M."/>
            <person name="Westermann M."/>
            <person name="Marz M."/>
            <person name="Spaller T."/>
            <person name="Winckler T."/>
            <person name="Schaap P."/>
            <person name="Glockner G."/>
        </authorList>
    </citation>
    <scope>NUCLEOTIDE SEQUENCE [LARGE SCALE GENOMIC DNA]</scope>
    <source>
        <strain evidence="2 3">Jena</strain>
    </source>
</reference>
<accession>A0A2P6NCN3</accession>
<feature type="compositionally biased region" description="Polar residues" evidence="1">
    <location>
        <begin position="643"/>
        <end position="655"/>
    </location>
</feature>
<name>A0A2P6NCN3_9EUKA</name>
<feature type="compositionally biased region" description="Basic and acidic residues" evidence="1">
    <location>
        <begin position="307"/>
        <end position="325"/>
    </location>
</feature>
<feature type="compositionally biased region" description="Low complexity" evidence="1">
    <location>
        <begin position="56"/>
        <end position="73"/>
    </location>
</feature>
<comment type="caution">
    <text evidence="2">The sequence shown here is derived from an EMBL/GenBank/DDBJ whole genome shotgun (WGS) entry which is preliminary data.</text>
</comment>
<feature type="compositionally biased region" description="Low complexity" evidence="1">
    <location>
        <begin position="679"/>
        <end position="691"/>
    </location>
</feature>
<feature type="compositionally biased region" description="Low complexity" evidence="1">
    <location>
        <begin position="768"/>
        <end position="782"/>
    </location>
</feature>
<feature type="region of interest" description="Disordered" evidence="1">
    <location>
        <begin position="547"/>
        <end position="566"/>
    </location>
</feature>
<dbReference type="InParanoid" id="A0A2P6NCN3"/>
<dbReference type="EMBL" id="MDYQ01000121">
    <property type="protein sequence ID" value="PRP81692.1"/>
    <property type="molecule type" value="Genomic_DNA"/>
</dbReference>
<protein>
    <submittedName>
        <fullName evidence="2">Uncharacterized protein</fullName>
    </submittedName>
</protein>